<dbReference type="InterPro" id="IPR036397">
    <property type="entry name" value="RNaseH_sf"/>
</dbReference>
<evidence type="ECO:0008006" key="3">
    <source>
        <dbReference type="Google" id="ProtNLM"/>
    </source>
</evidence>
<dbReference type="Proteomes" id="UP001148838">
    <property type="component" value="Unassembled WGS sequence"/>
</dbReference>
<evidence type="ECO:0000313" key="2">
    <source>
        <dbReference type="Proteomes" id="UP001148838"/>
    </source>
</evidence>
<dbReference type="Gene3D" id="3.30.420.10">
    <property type="entry name" value="Ribonuclease H-like superfamily/Ribonuclease H"/>
    <property type="match status" value="1"/>
</dbReference>
<dbReference type="PANTHER" id="PTHR46060:SF1">
    <property type="entry name" value="MARINER MOS1 TRANSPOSASE-LIKE PROTEIN"/>
    <property type="match status" value="1"/>
</dbReference>
<dbReference type="PANTHER" id="PTHR46060">
    <property type="entry name" value="MARINER MOS1 TRANSPOSASE-LIKE PROTEIN"/>
    <property type="match status" value="1"/>
</dbReference>
<proteinExistence type="predicted"/>
<name>A0ABQ8TJA8_PERAM</name>
<evidence type="ECO:0000313" key="1">
    <source>
        <dbReference type="EMBL" id="KAJ4446348.1"/>
    </source>
</evidence>
<dbReference type="InterPro" id="IPR052709">
    <property type="entry name" value="Transposase-MT_Hybrid"/>
</dbReference>
<gene>
    <name evidence="1" type="ORF">ANN_13043</name>
</gene>
<reference evidence="1 2" key="1">
    <citation type="journal article" date="2022" name="Allergy">
        <title>Genome assembly and annotation of Periplaneta americana reveal a comprehensive cockroach allergen profile.</title>
        <authorList>
            <person name="Wang L."/>
            <person name="Xiong Q."/>
            <person name="Saelim N."/>
            <person name="Wang L."/>
            <person name="Nong W."/>
            <person name="Wan A.T."/>
            <person name="Shi M."/>
            <person name="Liu X."/>
            <person name="Cao Q."/>
            <person name="Hui J.H.L."/>
            <person name="Sookrung N."/>
            <person name="Leung T.F."/>
            <person name="Tungtrongchitr A."/>
            <person name="Tsui S.K.W."/>
        </authorList>
    </citation>
    <scope>NUCLEOTIDE SEQUENCE [LARGE SCALE GENOMIC DNA]</scope>
    <source>
        <strain evidence="1">PWHHKU_190912</strain>
    </source>
</reference>
<sequence length="124" mass="14499">MLLQQTISSRQIRCTVDKVAQNLNISHGSAYSIIHDRLKYCKVSTKWVPKCLAVDLSPCDFQIFGKLKSDLRRRQFAMDSDLIEAVQQWCHQQPKDFYEQGIKNLVSRWDKCLNTDGDYSHFEK</sequence>
<dbReference type="EMBL" id="JAJSOF020000009">
    <property type="protein sequence ID" value="KAJ4446348.1"/>
    <property type="molecule type" value="Genomic_DNA"/>
</dbReference>
<protein>
    <recommendedName>
        <fullName evidence="3">Mariner Mos1 transposase</fullName>
    </recommendedName>
</protein>
<comment type="caution">
    <text evidence="1">The sequence shown here is derived from an EMBL/GenBank/DDBJ whole genome shotgun (WGS) entry which is preliminary data.</text>
</comment>
<organism evidence="1 2">
    <name type="scientific">Periplaneta americana</name>
    <name type="common">American cockroach</name>
    <name type="synonym">Blatta americana</name>
    <dbReference type="NCBI Taxonomy" id="6978"/>
    <lineage>
        <taxon>Eukaryota</taxon>
        <taxon>Metazoa</taxon>
        <taxon>Ecdysozoa</taxon>
        <taxon>Arthropoda</taxon>
        <taxon>Hexapoda</taxon>
        <taxon>Insecta</taxon>
        <taxon>Pterygota</taxon>
        <taxon>Neoptera</taxon>
        <taxon>Polyneoptera</taxon>
        <taxon>Dictyoptera</taxon>
        <taxon>Blattodea</taxon>
        <taxon>Blattoidea</taxon>
        <taxon>Blattidae</taxon>
        <taxon>Blattinae</taxon>
        <taxon>Periplaneta</taxon>
    </lineage>
</organism>
<keyword evidence="2" id="KW-1185">Reference proteome</keyword>
<accession>A0ABQ8TJA8</accession>